<proteinExistence type="predicted"/>
<dbReference type="EMBL" id="BMAO01039779">
    <property type="protein sequence ID" value="GFR33596.1"/>
    <property type="molecule type" value="Genomic_DNA"/>
</dbReference>
<sequence>MCCKSITSGSCMSGRSAEHNIFKEKSDPTIYAILNIKNCYAISSWRLLIDLPMLRHIKNCNEEEAHRQLGTNERCTTLDELDAFISILCARGIFGAKNLEFYILFFGVHIFPRYYGEG</sequence>
<name>A0A8X6M498_TRICU</name>
<accession>A0A8X6M498</accession>
<keyword evidence="2" id="KW-1185">Reference proteome</keyword>
<dbReference type="OrthoDB" id="6819561at2759"/>
<protein>
    <submittedName>
        <fullName evidence="1">Uncharacterized protein</fullName>
    </submittedName>
</protein>
<evidence type="ECO:0000313" key="1">
    <source>
        <dbReference type="EMBL" id="GFR33596.1"/>
    </source>
</evidence>
<organism evidence="1 2">
    <name type="scientific">Trichonephila clavata</name>
    <name type="common">Joro spider</name>
    <name type="synonym">Nephila clavata</name>
    <dbReference type="NCBI Taxonomy" id="2740835"/>
    <lineage>
        <taxon>Eukaryota</taxon>
        <taxon>Metazoa</taxon>
        <taxon>Ecdysozoa</taxon>
        <taxon>Arthropoda</taxon>
        <taxon>Chelicerata</taxon>
        <taxon>Arachnida</taxon>
        <taxon>Araneae</taxon>
        <taxon>Araneomorphae</taxon>
        <taxon>Entelegynae</taxon>
        <taxon>Araneoidea</taxon>
        <taxon>Nephilidae</taxon>
        <taxon>Trichonephila</taxon>
    </lineage>
</organism>
<dbReference type="Proteomes" id="UP000887116">
    <property type="component" value="Unassembled WGS sequence"/>
</dbReference>
<comment type="caution">
    <text evidence="1">The sequence shown here is derived from an EMBL/GenBank/DDBJ whole genome shotgun (WGS) entry which is preliminary data.</text>
</comment>
<reference evidence="1" key="1">
    <citation type="submission" date="2020-07" db="EMBL/GenBank/DDBJ databases">
        <title>Multicomponent nature underlies the extraordinary mechanical properties of spider dragline silk.</title>
        <authorList>
            <person name="Kono N."/>
            <person name="Nakamura H."/>
            <person name="Mori M."/>
            <person name="Yoshida Y."/>
            <person name="Ohtoshi R."/>
            <person name="Malay A.D."/>
            <person name="Moran D.A.P."/>
            <person name="Tomita M."/>
            <person name="Numata K."/>
            <person name="Arakawa K."/>
        </authorList>
    </citation>
    <scope>NUCLEOTIDE SEQUENCE</scope>
</reference>
<gene>
    <name evidence="1" type="ORF">TNCT_130251</name>
</gene>
<evidence type="ECO:0000313" key="2">
    <source>
        <dbReference type="Proteomes" id="UP000887116"/>
    </source>
</evidence>
<dbReference type="AlphaFoldDB" id="A0A8X6M498"/>